<feature type="coiled-coil region" evidence="1">
    <location>
        <begin position="159"/>
        <end position="247"/>
    </location>
</feature>
<dbReference type="WBParaSite" id="scaffold6312_cov283.g10700">
    <property type="protein sequence ID" value="scaffold6312_cov283.g10700"/>
    <property type="gene ID" value="scaffold6312_cov283.g10700"/>
</dbReference>
<reference evidence="4" key="1">
    <citation type="submission" date="2022-11" db="UniProtKB">
        <authorList>
            <consortium name="WormBaseParasite"/>
        </authorList>
    </citation>
    <scope>IDENTIFICATION</scope>
</reference>
<evidence type="ECO:0000256" key="1">
    <source>
        <dbReference type="SAM" id="Coils"/>
    </source>
</evidence>
<feature type="compositionally biased region" description="Low complexity" evidence="2">
    <location>
        <begin position="68"/>
        <end position="78"/>
    </location>
</feature>
<keyword evidence="1" id="KW-0175">Coiled coil</keyword>
<keyword evidence="3" id="KW-1185">Reference proteome</keyword>
<accession>A0A915MX92</accession>
<feature type="compositionally biased region" description="Polar residues" evidence="2">
    <location>
        <begin position="143"/>
        <end position="155"/>
    </location>
</feature>
<dbReference type="AlphaFoldDB" id="A0A915MX92"/>
<feature type="region of interest" description="Disordered" evidence="2">
    <location>
        <begin position="1"/>
        <end position="155"/>
    </location>
</feature>
<feature type="compositionally biased region" description="Polar residues" evidence="2">
    <location>
        <begin position="15"/>
        <end position="24"/>
    </location>
</feature>
<feature type="coiled-coil region" evidence="1">
    <location>
        <begin position="274"/>
        <end position="301"/>
    </location>
</feature>
<protein>
    <submittedName>
        <fullName evidence="4">Uncharacterized protein</fullName>
    </submittedName>
</protein>
<proteinExistence type="predicted"/>
<sequence length="381" mass="43858">MDDDFDLPDEGGNASGSSFVNDLFSNRPKRQTGGIDDILASSSRQRPRVTFQDEQQPPNPEPSAQPVSSSLLDSLFSGGSAGDQRRAARVGGGATPSSSAQLSAAPMELTHGDQLTSFTRRGPSPSRPQTGSQRAEQPPPNRPTSTIQHQESQQQINVSAAIQAELDQLKREVSTLRYEHSEDQQTIAELRRKLEIEQNEHKRSSERIREETKLELQELTRRNEREKEEARREADRSAQMLNSIREQQGDLVQNVNESNDKMAKEWHEQQLEHWKRLDKERERLENSIKIMEKEMDQMRDSYQKAGLLSSDVEGRKWLEEQREVGQIERRAFQEEQTQLLDWIEKAKEQLELTQLREVLSRYENLATRLVRSTQQKITKEY</sequence>
<name>A0A915MX92_MELJA</name>
<dbReference type="Proteomes" id="UP000887561">
    <property type="component" value="Unplaced"/>
</dbReference>
<evidence type="ECO:0000313" key="3">
    <source>
        <dbReference type="Proteomes" id="UP000887561"/>
    </source>
</evidence>
<evidence type="ECO:0000313" key="4">
    <source>
        <dbReference type="WBParaSite" id="scaffold6312_cov283.g10700"/>
    </source>
</evidence>
<evidence type="ECO:0000256" key="2">
    <source>
        <dbReference type="SAM" id="MobiDB-lite"/>
    </source>
</evidence>
<organism evidence="3 4">
    <name type="scientific">Meloidogyne javanica</name>
    <name type="common">Root-knot nematode worm</name>
    <dbReference type="NCBI Taxonomy" id="6303"/>
    <lineage>
        <taxon>Eukaryota</taxon>
        <taxon>Metazoa</taxon>
        <taxon>Ecdysozoa</taxon>
        <taxon>Nematoda</taxon>
        <taxon>Chromadorea</taxon>
        <taxon>Rhabditida</taxon>
        <taxon>Tylenchina</taxon>
        <taxon>Tylenchomorpha</taxon>
        <taxon>Tylenchoidea</taxon>
        <taxon>Meloidogynidae</taxon>
        <taxon>Meloidogyninae</taxon>
        <taxon>Meloidogyne</taxon>
        <taxon>Meloidogyne incognita group</taxon>
    </lineage>
</organism>